<dbReference type="Gene3D" id="3.30.1070.10">
    <property type="entry name" value="Cell division topological specificity factor MinE"/>
    <property type="match status" value="1"/>
</dbReference>
<evidence type="ECO:0000313" key="7">
    <source>
        <dbReference type="EMBL" id="MCP1676905.1"/>
    </source>
</evidence>
<comment type="function">
    <text evidence="5 6">Prevents the cell division inhibition by proteins MinC and MinD at internal division sites while permitting inhibition at polar sites. This ensures cell division at the proper site by restricting the formation of a division septum at the midpoint of the long axis of the cell.</text>
</comment>
<keyword evidence="8" id="KW-1185">Reference proteome</keyword>
<dbReference type="AlphaFoldDB" id="A0AAE3G6X8"/>
<dbReference type="InterPro" id="IPR036707">
    <property type="entry name" value="MinE_sf"/>
</dbReference>
<dbReference type="Proteomes" id="UP001205843">
    <property type="component" value="Unassembled WGS sequence"/>
</dbReference>
<dbReference type="SUPFAM" id="SSF55229">
    <property type="entry name" value="Cell division protein MinE topological specificity domain"/>
    <property type="match status" value="1"/>
</dbReference>
<dbReference type="GO" id="GO:0032955">
    <property type="term" value="P:regulation of division septum assembly"/>
    <property type="evidence" value="ECO:0007669"/>
    <property type="project" value="InterPro"/>
</dbReference>
<comment type="caution">
    <text evidence="7">The sequence shown here is derived from an EMBL/GenBank/DDBJ whole genome shotgun (WGS) entry which is preliminary data.</text>
</comment>
<dbReference type="GO" id="GO:0042802">
    <property type="term" value="F:identical protein binding"/>
    <property type="evidence" value="ECO:0007669"/>
    <property type="project" value="UniProtKB-ARBA"/>
</dbReference>
<dbReference type="GO" id="GO:0051301">
    <property type="term" value="P:cell division"/>
    <property type="evidence" value="ECO:0007669"/>
    <property type="project" value="UniProtKB-KW"/>
</dbReference>
<keyword evidence="4 6" id="KW-0131">Cell cycle</keyword>
<dbReference type="Pfam" id="PF03776">
    <property type="entry name" value="MinE"/>
    <property type="match status" value="1"/>
</dbReference>
<evidence type="ECO:0000256" key="2">
    <source>
        <dbReference type="ARBA" id="ARBA00020112"/>
    </source>
</evidence>
<dbReference type="InterPro" id="IPR005527">
    <property type="entry name" value="MinE"/>
</dbReference>
<sequence>MMSLLSYFRSQRKNTAQVAKERLQILVARERSQRGGPDYLPAMQDELLQVIRKYVTVDDDAVQIHLDKEGDCEILELNITLPEHRES</sequence>
<evidence type="ECO:0000313" key="8">
    <source>
        <dbReference type="Proteomes" id="UP001205843"/>
    </source>
</evidence>
<name>A0AAE3G6X8_9GAMM</name>
<accession>A0AAE3G6X8</accession>
<evidence type="ECO:0000256" key="4">
    <source>
        <dbReference type="ARBA" id="ARBA00023306"/>
    </source>
</evidence>
<evidence type="ECO:0000256" key="6">
    <source>
        <dbReference type="HAMAP-Rule" id="MF_00262"/>
    </source>
</evidence>
<gene>
    <name evidence="6" type="primary">minE</name>
    <name evidence="7" type="ORF">J2T57_004079</name>
</gene>
<dbReference type="HAMAP" id="MF_00262">
    <property type="entry name" value="MinE"/>
    <property type="match status" value="1"/>
</dbReference>
<comment type="similarity">
    <text evidence="1 6">Belongs to the MinE family.</text>
</comment>
<dbReference type="NCBIfam" id="TIGR01215">
    <property type="entry name" value="minE"/>
    <property type="match status" value="1"/>
</dbReference>
<evidence type="ECO:0000256" key="5">
    <source>
        <dbReference type="ARBA" id="ARBA00025265"/>
    </source>
</evidence>
<evidence type="ECO:0000256" key="3">
    <source>
        <dbReference type="ARBA" id="ARBA00022618"/>
    </source>
</evidence>
<evidence type="ECO:0000256" key="1">
    <source>
        <dbReference type="ARBA" id="ARBA00008168"/>
    </source>
</evidence>
<organism evidence="7 8">
    <name type="scientific">Natronocella acetinitrilica</name>
    <dbReference type="NCBI Taxonomy" id="414046"/>
    <lineage>
        <taxon>Bacteria</taxon>
        <taxon>Pseudomonadati</taxon>
        <taxon>Pseudomonadota</taxon>
        <taxon>Gammaproteobacteria</taxon>
        <taxon>Chromatiales</taxon>
        <taxon>Ectothiorhodospiraceae</taxon>
        <taxon>Natronocella</taxon>
    </lineage>
</organism>
<reference evidence="7" key="1">
    <citation type="submission" date="2022-03" db="EMBL/GenBank/DDBJ databases">
        <title>Genomic Encyclopedia of Type Strains, Phase III (KMG-III): the genomes of soil and plant-associated and newly described type strains.</title>
        <authorList>
            <person name="Whitman W."/>
        </authorList>
    </citation>
    <scope>NUCLEOTIDE SEQUENCE</scope>
    <source>
        <strain evidence="7">ANL 6-2</strain>
    </source>
</reference>
<protein>
    <recommendedName>
        <fullName evidence="2 6">Cell division topological specificity factor</fullName>
    </recommendedName>
</protein>
<proteinExistence type="inferred from homology"/>
<keyword evidence="3 6" id="KW-0132">Cell division</keyword>
<dbReference type="EMBL" id="JALJXV010000012">
    <property type="protein sequence ID" value="MCP1676905.1"/>
    <property type="molecule type" value="Genomic_DNA"/>
</dbReference>
<dbReference type="FunFam" id="3.30.1070.10:FF:000001">
    <property type="entry name" value="Cell division topological specificity factor"/>
    <property type="match status" value="1"/>
</dbReference>
<dbReference type="NCBIfam" id="NF001422">
    <property type="entry name" value="PRK00296.1"/>
    <property type="match status" value="1"/>
</dbReference>